<evidence type="ECO:0000259" key="4">
    <source>
        <dbReference type="Pfam" id="PF13458"/>
    </source>
</evidence>
<name>A0ABW5FTJ6_9PSEU</name>
<dbReference type="InterPro" id="IPR028082">
    <property type="entry name" value="Peripla_BP_I"/>
</dbReference>
<evidence type="ECO:0000313" key="5">
    <source>
        <dbReference type="EMBL" id="MFD2416031.1"/>
    </source>
</evidence>
<evidence type="ECO:0000256" key="2">
    <source>
        <dbReference type="ARBA" id="ARBA00022729"/>
    </source>
</evidence>
<organism evidence="5 6">
    <name type="scientific">Amycolatopsis pigmentata</name>
    <dbReference type="NCBI Taxonomy" id="450801"/>
    <lineage>
        <taxon>Bacteria</taxon>
        <taxon>Bacillati</taxon>
        <taxon>Actinomycetota</taxon>
        <taxon>Actinomycetes</taxon>
        <taxon>Pseudonocardiales</taxon>
        <taxon>Pseudonocardiaceae</taxon>
        <taxon>Amycolatopsis</taxon>
    </lineage>
</organism>
<sequence>MEECVSRAIITGVAALVTAASVTLGACAARDSGSSAGAISEAAAPQAAANAATPAGDGKGKCSKVSLAYVGTINGNSAALGVNTLKGAELAIKQHNQANPDCQVTLKHFDTEGKPDKAPGVVTQVINTPDILGVVGLPFSGESKAVGDLFNNAGLAQISGSATNPALSTHGWKTFFRGMGNDSVQGPAAAKLLTGSLKASKVCVIEDDSEYGTGLASQVTQALGAKATCSDKVKTGQTDFSAVVNKVQSANPDAIFYAGYYQEAGPFAQQLNDKGVNAKFVAPDGSMDEEFIKNAGLAATGNVYFTCPCVPGDTFKDFNAAYTSAEGQAPGTYSTEGYDVTTVFLKGLDKGLKDRASLLDFVKNYDGQGLTKHYKWNAQGELFDTPVWSYKVQNGKIVSAGKIG</sequence>
<dbReference type="CDD" id="cd06342">
    <property type="entry name" value="PBP1_ABC_LIVBP-like"/>
    <property type="match status" value="1"/>
</dbReference>
<dbReference type="PANTHER" id="PTHR47151:SF2">
    <property type="entry name" value="AMINO ACID BINDING PROTEIN"/>
    <property type="match status" value="1"/>
</dbReference>
<protein>
    <submittedName>
        <fullName evidence="5">Branched-chain amino acid ABC transporter substrate-binding protein</fullName>
    </submittedName>
</protein>
<dbReference type="InterPro" id="IPR028081">
    <property type="entry name" value="Leu-bd"/>
</dbReference>
<dbReference type="RefSeq" id="WP_378262378.1">
    <property type="nucleotide sequence ID" value="NZ_JBHUKR010000004.1"/>
</dbReference>
<feature type="domain" description="Leucine-binding protein" evidence="4">
    <location>
        <begin position="65"/>
        <end position="395"/>
    </location>
</feature>
<reference evidence="6" key="1">
    <citation type="journal article" date="2019" name="Int. J. Syst. Evol. Microbiol.">
        <title>The Global Catalogue of Microorganisms (GCM) 10K type strain sequencing project: providing services to taxonomists for standard genome sequencing and annotation.</title>
        <authorList>
            <consortium name="The Broad Institute Genomics Platform"/>
            <consortium name="The Broad Institute Genome Sequencing Center for Infectious Disease"/>
            <person name="Wu L."/>
            <person name="Ma J."/>
        </authorList>
    </citation>
    <scope>NUCLEOTIDE SEQUENCE [LARGE SCALE GENOMIC DNA]</scope>
    <source>
        <strain evidence="6">CGMCC 4.7645</strain>
    </source>
</reference>
<dbReference type="Pfam" id="PF13458">
    <property type="entry name" value="Peripla_BP_6"/>
    <property type="match status" value="1"/>
</dbReference>
<comment type="caution">
    <text evidence="5">The sequence shown here is derived from an EMBL/GenBank/DDBJ whole genome shotgun (WGS) entry which is preliminary data.</text>
</comment>
<evidence type="ECO:0000313" key="6">
    <source>
        <dbReference type="Proteomes" id="UP001597417"/>
    </source>
</evidence>
<dbReference type="PROSITE" id="PS51257">
    <property type="entry name" value="PROKAR_LIPOPROTEIN"/>
    <property type="match status" value="1"/>
</dbReference>
<evidence type="ECO:0000256" key="1">
    <source>
        <dbReference type="ARBA" id="ARBA00010062"/>
    </source>
</evidence>
<keyword evidence="6" id="KW-1185">Reference proteome</keyword>
<comment type="similarity">
    <text evidence="1">Belongs to the leucine-binding protein family.</text>
</comment>
<evidence type="ECO:0000256" key="3">
    <source>
        <dbReference type="SAM" id="SignalP"/>
    </source>
</evidence>
<gene>
    <name evidence="5" type="ORF">ACFSXZ_06800</name>
</gene>
<dbReference type="Gene3D" id="3.40.50.2300">
    <property type="match status" value="2"/>
</dbReference>
<feature type="signal peptide" evidence="3">
    <location>
        <begin position="1"/>
        <end position="28"/>
    </location>
</feature>
<dbReference type="EMBL" id="JBHUKR010000004">
    <property type="protein sequence ID" value="MFD2416031.1"/>
    <property type="molecule type" value="Genomic_DNA"/>
</dbReference>
<accession>A0ABW5FTJ6</accession>
<dbReference type="SUPFAM" id="SSF53822">
    <property type="entry name" value="Periplasmic binding protein-like I"/>
    <property type="match status" value="1"/>
</dbReference>
<dbReference type="PANTHER" id="PTHR47151">
    <property type="entry name" value="LEU/ILE/VAL-BINDING ABC TRANSPORTER SUBUNIT"/>
    <property type="match status" value="1"/>
</dbReference>
<dbReference type="Proteomes" id="UP001597417">
    <property type="component" value="Unassembled WGS sequence"/>
</dbReference>
<feature type="chain" id="PRO_5045064841" evidence="3">
    <location>
        <begin position="29"/>
        <end position="404"/>
    </location>
</feature>
<keyword evidence="2 3" id="KW-0732">Signal</keyword>
<proteinExistence type="inferred from homology"/>